<evidence type="ECO:0000313" key="2">
    <source>
        <dbReference type="Proteomes" id="UP001501594"/>
    </source>
</evidence>
<evidence type="ECO:0000313" key="1">
    <source>
        <dbReference type="EMBL" id="GAA4264433.1"/>
    </source>
</evidence>
<protein>
    <recommendedName>
        <fullName evidence="3">Galactosyltransferase C-terminal domain-containing protein</fullName>
    </recommendedName>
</protein>
<comment type="caution">
    <text evidence="1">The sequence shown here is derived from an EMBL/GenBank/DDBJ whole genome shotgun (WGS) entry which is preliminary data.</text>
</comment>
<dbReference type="SUPFAM" id="SSF53448">
    <property type="entry name" value="Nucleotide-diphospho-sugar transferases"/>
    <property type="match status" value="1"/>
</dbReference>
<dbReference type="RefSeq" id="WP_344793032.1">
    <property type="nucleotide sequence ID" value="NZ_BAABAU010000001.1"/>
</dbReference>
<sequence>MVTVVLPWRPQPSRVEAFEAVSSWYRENLPEARVVTVDSDDEVFNLARCRNLGVAGVEAAGDDVVVIGDADTLPQPAPLREALEACLTSGRVHLPYTEYHWLGRSGTAAFRDGTPLEECDFELVRGACSGVYVTTPATWWSHGGQDERFRGWGFEDAAWYVAHETLLGEVPRRHEGAVFALHHETQLREGPQYDANSRLMDDYRRASTDRVSMDDFVFGTSASNARIRPGV</sequence>
<name>A0ABP8DX96_9MICO</name>
<dbReference type="Proteomes" id="UP001501594">
    <property type="component" value="Unassembled WGS sequence"/>
</dbReference>
<evidence type="ECO:0008006" key="3">
    <source>
        <dbReference type="Google" id="ProtNLM"/>
    </source>
</evidence>
<reference evidence="2" key="1">
    <citation type="journal article" date="2019" name="Int. J. Syst. Evol. Microbiol.">
        <title>The Global Catalogue of Microorganisms (GCM) 10K type strain sequencing project: providing services to taxonomists for standard genome sequencing and annotation.</title>
        <authorList>
            <consortium name="The Broad Institute Genomics Platform"/>
            <consortium name="The Broad Institute Genome Sequencing Center for Infectious Disease"/>
            <person name="Wu L."/>
            <person name="Ma J."/>
        </authorList>
    </citation>
    <scope>NUCLEOTIDE SEQUENCE [LARGE SCALE GENOMIC DNA]</scope>
    <source>
        <strain evidence="2">JCM 17442</strain>
    </source>
</reference>
<dbReference type="Gene3D" id="3.90.550.10">
    <property type="entry name" value="Spore Coat Polysaccharide Biosynthesis Protein SpsA, Chain A"/>
    <property type="match status" value="1"/>
</dbReference>
<dbReference type="InterPro" id="IPR029044">
    <property type="entry name" value="Nucleotide-diphossugar_trans"/>
</dbReference>
<organism evidence="1 2">
    <name type="scientific">Frondihabitans peucedani</name>
    <dbReference type="NCBI Taxonomy" id="598626"/>
    <lineage>
        <taxon>Bacteria</taxon>
        <taxon>Bacillati</taxon>
        <taxon>Actinomycetota</taxon>
        <taxon>Actinomycetes</taxon>
        <taxon>Micrococcales</taxon>
        <taxon>Microbacteriaceae</taxon>
        <taxon>Frondihabitans</taxon>
    </lineage>
</organism>
<proteinExistence type="predicted"/>
<accession>A0ABP8DX96</accession>
<dbReference type="EMBL" id="BAABAU010000001">
    <property type="protein sequence ID" value="GAA4264433.1"/>
    <property type="molecule type" value="Genomic_DNA"/>
</dbReference>
<keyword evidence="2" id="KW-1185">Reference proteome</keyword>
<gene>
    <name evidence="1" type="ORF">GCM10022256_00450</name>
</gene>